<dbReference type="Proteomes" id="UP000233256">
    <property type="component" value="Unassembled WGS sequence"/>
</dbReference>
<protein>
    <recommendedName>
        <fullName evidence="1">UPF0434 protein CVV64_08035</fullName>
    </recommendedName>
</protein>
<gene>
    <name evidence="2" type="ORF">CVV64_08035</name>
</gene>
<evidence type="ECO:0000313" key="3">
    <source>
        <dbReference type="Proteomes" id="UP000233256"/>
    </source>
</evidence>
<accession>A0A2N1PR51</accession>
<comment type="caution">
    <text evidence="2">The sequence shown here is derived from an EMBL/GenBank/DDBJ whole genome shotgun (WGS) entry which is preliminary data.</text>
</comment>
<dbReference type="Pfam" id="PF03966">
    <property type="entry name" value="Trm112p"/>
    <property type="match status" value="1"/>
</dbReference>
<dbReference type="Gene3D" id="2.20.25.10">
    <property type="match status" value="1"/>
</dbReference>
<dbReference type="AlphaFoldDB" id="A0A2N1PR51"/>
<reference evidence="2 3" key="1">
    <citation type="journal article" date="2017" name="ISME J.">
        <title>Potential for microbial H2 and metal transformations associated with novel bacteria and archaea in deep terrestrial subsurface sediments.</title>
        <authorList>
            <person name="Hernsdorf A.W."/>
            <person name="Amano Y."/>
            <person name="Miyakawa K."/>
            <person name="Ise K."/>
            <person name="Suzuki Y."/>
            <person name="Anantharaman K."/>
            <person name="Probst A."/>
            <person name="Burstein D."/>
            <person name="Thomas B.C."/>
            <person name="Banfield J.F."/>
        </authorList>
    </citation>
    <scope>NUCLEOTIDE SEQUENCE [LARGE SCALE GENOMIC DNA]</scope>
    <source>
        <strain evidence="2">HGW-Wallbacteria-1</strain>
    </source>
</reference>
<evidence type="ECO:0000313" key="2">
    <source>
        <dbReference type="EMBL" id="PKK90819.1"/>
    </source>
</evidence>
<proteinExistence type="inferred from homology"/>
<dbReference type="EMBL" id="PGXC01000004">
    <property type="protein sequence ID" value="PKK90819.1"/>
    <property type="molecule type" value="Genomic_DNA"/>
</dbReference>
<sequence length="68" mass="7657">MMMDRDLLNILACPACKKSVVFREDRSDIKCTGCKRVYPVRKGIPIMLVEESTVEDIPEKPLSGTEIS</sequence>
<dbReference type="InterPro" id="IPR005651">
    <property type="entry name" value="Trm112-like"/>
</dbReference>
<organism evidence="2 3">
    <name type="scientific">Candidatus Wallbacteria bacterium HGW-Wallbacteria-1</name>
    <dbReference type="NCBI Taxonomy" id="2013854"/>
    <lineage>
        <taxon>Bacteria</taxon>
        <taxon>Candidatus Walliibacteriota</taxon>
    </lineage>
</organism>
<name>A0A2N1PR51_9BACT</name>
<dbReference type="SUPFAM" id="SSF158997">
    <property type="entry name" value="Trm112p-like"/>
    <property type="match status" value="1"/>
</dbReference>
<comment type="similarity">
    <text evidence="1">Belongs to the UPF0434 family.</text>
</comment>
<evidence type="ECO:0000256" key="1">
    <source>
        <dbReference type="HAMAP-Rule" id="MF_01187"/>
    </source>
</evidence>
<dbReference type="HAMAP" id="MF_01187">
    <property type="entry name" value="UPF0434"/>
    <property type="match status" value="1"/>
</dbReference>